<dbReference type="GO" id="GO:0140663">
    <property type="term" value="F:ATP-dependent FeS chaperone activity"/>
    <property type="evidence" value="ECO:0007669"/>
    <property type="project" value="InterPro"/>
</dbReference>
<evidence type="ECO:0000256" key="6">
    <source>
        <dbReference type="ARBA" id="ARBA00024036"/>
    </source>
</evidence>
<dbReference type="OrthoDB" id="1741334at2759"/>
<evidence type="ECO:0000256" key="3">
    <source>
        <dbReference type="ARBA" id="ARBA00022840"/>
    </source>
</evidence>
<evidence type="ECO:0000256" key="1">
    <source>
        <dbReference type="ARBA" id="ARBA00022723"/>
    </source>
</evidence>
<protein>
    <submittedName>
        <fullName evidence="8">Iron-sulfur cluster carrier protein</fullName>
    </submittedName>
</protein>
<dbReference type="AlphaFoldDB" id="A0A9N8DAA3"/>
<dbReference type="InterPro" id="IPR019591">
    <property type="entry name" value="Mrp/NBP35_ATP-bd"/>
</dbReference>
<dbReference type="InterPro" id="IPR033756">
    <property type="entry name" value="YlxH/NBP35"/>
</dbReference>
<accession>A0A9N8DAA3</accession>
<sequence>MTLKLPSRLHPSLLELKSQIQKTAESELEQWISQHNYIALQSTKIQVDVTKQPKPVQKVKASTIHLSDEEETPEDQLGPGLANVSQFLAVYSCKGGVGKSTVAVNLAYELARQGGKIGLLDVDIYGPSLPILVKPEDPVVRQSPLGAGMVYPISHKGVKLLSLGFVSSKSGVPGSGPESGSAIMRGPMVGRVVTQLLKGTDWGDLDVLVLDLPPGTGDVQLTVCQDIQLDGAVAVTTPSKLATEDTRKGIHMFSSLGVSTMALVENMSYFVCDGGGKHYPFGKGQQEALLQDKSINPANIVSLPISSLANDATEQGEPIALTRPERATEELDALQKLATIISKELLLAQFTQPDSFVRLDGVDFPLDTMACSIGKDGAEFVVRLYSDAGATKIQLPAFQLRARDPKTGEIMPGESLEQPERSPKTLPSTVEKKGHYGFTVEWADRATLIYSLQAVAKAAQGAAQGKI</sequence>
<dbReference type="CDD" id="cd02037">
    <property type="entry name" value="Mrp_NBP35"/>
    <property type="match status" value="1"/>
</dbReference>
<keyword evidence="2" id="KW-0547">Nucleotide-binding</keyword>
<keyword evidence="1" id="KW-0479">Metal-binding</keyword>
<evidence type="ECO:0000313" key="8">
    <source>
        <dbReference type="EMBL" id="CAB9499177.1"/>
    </source>
</evidence>
<dbReference type="GO" id="GO:0016226">
    <property type="term" value="P:iron-sulfur cluster assembly"/>
    <property type="evidence" value="ECO:0007669"/>
    <property type="project" value="InterPro"/>
</dbReference>
<dbReference type="GO" id="GO:0051539">
    <property type="term" value="F:4 iron, 4 sulfur cluster binding"/>
    <property type="evidence" value="ECO:0007669"/>
    <property type="project" value="TreeGrafter"/>
</dbReference>
<evidence type="ECO:0000256" key="7">
    <source>
        <dbReference type="SAM" id="MobiDB-lite"/>
    </source>
</evidence>
<dbReference type="Pfam" id="PF10609">
    <property type="entry name" value="ParA"/>
    <property type="match status" value="1"/>
</dbReference>
<dbReference type="InterPro" id="IPR027417">
    <property type="entry name" value="P-loop_NTPase"/>
</dbReference>
<dbReference type="PANTHER" id="PTHR42961:SF2">
    <property type="entry name" value="IRON-SULFUR PROTEIN NUBPL"/>
    <property type="match status" value="1"/>
</dbReference>
<dbReference type="HAMAP" id="MF_02040">
    <property type="entry name" value="Mrp_NBP35"/>
    <property type="match status" value="1"/>
</dbReference>
<proteinExistence type="inferred from homology"/>
<feature type="region of interest" description="Disordered" evidence="7">
    <location>
        <begin position="407"/>
        <end position="430"/>
    </location>
</feature>
<dbReference type="EMBL" id="CAICTM010000054">
    <property type="protein sequence ID" value="CAB9499177.1"/>
    <property type="molecule type" value="Genomic_DNA"/>
</dbReference>
<comment type="similarity">
    <text evidence="6">Belongs to the Mrp/NBP35 ATP-binding proteins family.</text>
</comment>
<dbReference type="SUPFAM" id="SSF52540">
    <property type="entry name" value="P-loop containing nucleoside triphosphate hydrolases"/>
    <property type="match status" value="1"/>
</dbReference>
<keyword evidence="4" id="KW-0408">Iron</keyword>
<comment type="caution">
    <text evidence="8">The sequence shown here is derived from an EMBL/GenBank/DDBJ whole genome shotgun (WGS) entry which is preliminary data.</text>
</comment>
<evidence type="ECO:0000256" key="5">
    <source>
        <dbReference type="ARBA" id="ARBA00023014"/>
    </source>
</evidence>
<dbReference type="PANTHER" id="PTHR42961">
    <property type="entry name" value="IRON-SULFUR PROTEIN NUBPL"/>
    <property type="match status" value="1"/>
</dbReference>
<evidence type="ECO:0000256" key="2">
    <source>
        <dbReference type="ARBA" id="ARBA00022741"/>
    </source>
</evidence>
<keyword evidence="5" id="KW-0411">Iron-sulfur</keyword>
<name>A0A9N8DAA3_9STRA</name>
<dbReference type="Proteomes" id="UP001153069">
    <property type="component" value="Unassembled WGS sequence"/>
</dbReference>
<keyword evidence="3" id="KW-0067">ATP-binding</keyword>
<organism evidence="8 9">
    <name type="scientific">Seminavis robusta</name>
    <dbReference type="NCBI Taxonomy" id="568900"/>
    <lineage>
        <taxon>Eukaryota</taxon>
        <taxon>Sar</taxon>
        <taxon>Stramenopiles</taxon>
        <taxon>Ochrophyta</taxon>
        <taxon>Bacillariophyta</taxon>
        <taxon>Bacillariophyceae</taxon>
        <taxon>Bacillariophycidae</taxon>
        <taxon>Naviculales</taxon>
        <taxon>Naviculaceae</taxon>
        <taxon>Seminavis</taxon>
    </lineage>
</organism>
<dbReference type="Gene3D" id="3.40.50.300">
    <property type="entry name" value="P-loop containing nucleotide triphosphate hydrolases"/>
    <property type="match status" value="1"/>
</dbReference>
<keyword evidence="9" id="KW-1185">Reference proteome</keyword>
<dbReference type="InterPro" id="IPR044304">
    <property type="entry name" value="NUBPL-like"/>
</dbReference>
<dbReference type="GO" id="GO:0046872">
    <property type="term" value="F:metal ion binding"/>
    <property type="evidence" value="ECO:0007669"/>
    <property type="project" value="UniProtKB-KW"/>
</dbReference>
<gene>
    <name evidence="8" type="ORF">SEMRO_55_G032350.1</name>
</gene>
<dbReference type="InterPro" id="IPR000808">
    <property type="entry name" value="Mrp-like_CS"/>
</dbReference>
<evidence type="ECO:0000256" key="4">
    <source>
        <dbReference type="ARBA" id="ARBA00023004"/>
    </source>
</evidence>
<dbReference type="PROSITE" id="PS01215">
    <property type="entry name" value="MRP"/>
    <property type="match status" value="1"/>
</dbReference>
<reference evidence="8" key="1">
    <citation type="submission" date="2020-06" db="EMBL/GenBank/DDBJ databases">
        <authorList>
            <consortium name="Plant Systems Biology data submission"/>
        </authorList>
    </citation>
    <scope>NUCLEOTIDE SEQUENCE</scope>
    <source>
        <strain evidence="8">D6</strain>
    </source>
</reference>
<dbReference type="GO" id="GO:0005524">
    <property type="term" value="F:ATP binding"/>
    <property type="evidence" value="ECO:0007669"/>
    <property type="project" value="UniProtKB-KW"/>
</dbReference>
<evidence type="ECO:0000313" key="9">
    <source>
        <dbReference type="Proteomes" id="UP001153069"/>
    </source>
</evidence>